<sequence>MEDYAARVWRVPVPPTPCLVSTARAFPGAGTAGRWRNQTPLWLRAHGLQLQPELHGTILRWARLSSGDWLAEVQVALPTGHGAVPITTWVSQVAVRAA</sequence>
<dbReference type="EMBL" id="LSRF01000044">
    <property type="protein sequence ID" value="KXP08729.1"/>
    <property type="molecule type" value="Genomic_DNA"/>
</dbReference>
<dbReference type="STRING" id="239498.AXK60_08625"/>
<evidence type="ECO:0000313" key="1">
    <source>
        <dbReference type="EMBL" id="KXP08729.1"/>
    </source>
</evidence>
<dbReference type="AlphaFoldDB" id="A0A138AEC8"/>
<organism evidence="1">
    <name type="scientific">Tsukamurella pseudospumae</name>
    <dbReference type="NCBI Taxonomy" id="239498"/>
    <lineage>
        <taxon>Bacteria</taxon>
        <taxon>Bacillati</taxon>
        <taxon>Actinomycetota</taxon>
        <taxon>Actinomycetes</taxon>
        <taxon>Mycobacteriales</taxon>
        <taxon>Tsukamurellaceae</taxon>
        <taxon>Tsukamurella</taxon>
    </lineage>
</organism>
<dbReference type="OrthoDB" id="4570648at2"/>
<proteinExistence type="predicted"/>
<dbReference type="RefSeq" id="WP_068571604.1">
    <property type="nucleotide sequence ID" value="NZ_LSRF01000044.1"/>
</dbReference>
<name>A0A138AEC8_9ACTN</name>
<accession>A0A138AEC8</accession>
<comment type="caution">
    <text evidence="1">The sequence shown here is derived from an EMBL/GenBank/DDBJ whole genome shotgun (WGS) entry which is preliminary data.</text>
</comment>
<dbReference type="Proteomes" id="UP000070258">
    <property type="component" value="Unassembled WGS sequence"/>
</dbReference>
<gene>
    <name evidence="1" type="ORF">AXK60_08625</name>
</gene>
<protein>
    <submittedName>
        <fullName evidence="1">Uncharacterized protein</fullName>
    </submittedName>
</protein>
<reference evidence="1" key="1">
    <citation type="submission" date="2016-02" db="EMBL/GenBank/DDBJ databases">
        <authorList>
            <person name="Teng J.L."/>
            <person name="Yang Y."/>
            <person name="Huang Y."/>
            <person name="Guo F."/>
            <person name="Wei W."/>
            <person name="Chen J.H."/>
            <person name="Wong S.Y."/>
            <person name="Lau S.K."/>
            <person name="Woo P.C."/>
        </authorList>
    </citation>
    <scope>NUCLEOTIDE SEQUENCE</scope>
    <source>
        <strain evidence="1">JCM 15929</strain>
    </source>
</reference>